<evidence type="ECO:0000256" key="1">
    <source>
        <dbReference type="SAM" id="MobiDB-lite"/>
    </source>
</evidence>
<feature type="non-terminal residue" evidence="2">
    <location>
        <position position="70"/>
    </location>
</feature>
<protein>
    <submittedName>
        <fullName evidence="2">Uncharacterized protein</fullName>
    </submittedName>
</protein>
<sequence>LSSNSLDRASNRCTHSAQRQYRFGQKGLQVAKRQITEDACEIETCQLLVARQGRRPRSPGSGRSGRIQSG</sequence>
<reference evidence="2 3" key="1">
    <citation type="submission" date="2015-01" db="EMBL/GenBank/DDBJ databases">
        <title>Evolution of Trichinella species and genotypes.</title>
        <authorList>
            <person name="Korhonen P.K."/>
            <person name="Edoardo P."/>
            <person name="Giuseppe L.R."/>
            <person name="Gasser R.B."/>
        </authorList>
    </citation>
    <scope>NUCLEOTIDE SEQUENCE [LARGE SCALE GENOMIC DNA]</scope>
    <source>
        <strain evidence="2">ISS141</strain>
    </source>
</reference>
<feature type="compositionally biased region" description="Low complexity" evidence="1">
    <location>
        <begin position="58"/>
        <end position="70"/>
    </location>
</feature>
<dbReference type="EMBL" id="JYDU01001057">
    <property type="protein sequence ID" value="KRX73965.1"/>
    <property type="molecule type" value="Genomic_DNA"/>
</dbReference>
<evidence type="ECO:0000313" key="3">
    <source>
        <dbReference type="Proteomes" id="UP000054815"/>
    </source>
</evidence>
<dbReference type="AlphaFoldDB" id="A0A0V0WDR3"/>
<dbReference type="Proteomes" id="UP000054815">
    <property type="component" value="Unassembled WGS sequence"/>
</dbReference>
<organism evidence="2 3">
    <name type="scientific">Trichinella pseudospiralis</name>
    <name type="common">Parasitic roundworm</name>
    <dbReference type="NCBI Taxonomy" id="6337"/>
    <lineage>
        <taxon>Eukaryota</taxon>
        <taxon>Metazoa</taxon>
        <taxon>Ecdysozoa</taxon>
        <taxon>Nematoda</taxon>
        <taxon>Enoplea</taxon>
        <taxon>Dorylaimia</taxon>
        <taxon>Trichinellida</taxon>
        <taxon>Trichinellidae</taxon>
        <taxon>Trichinella</taxon>
    </lineage>
</organism>
<accession>A0A0V0WDR3</accession>
<evidence type="ECO:0000313" key="2">
    <source>
        <dbReference type="EMBL" id="KRX73965.1"/>
    </source>
</evidence>
<feature type="region of interest" description="Disordered" evidence="1">
    <location>
        <begin position="51"/>
        <end position="70"/>
    </location>
</feature>
<feature type="non-terminal residue" evidence="2">
    <location>
        <position position="1"/>
    </location>
</feature>
<gene>
    <name evidence="2" type="ORF">T4E_6762</name>
</gene>
<proteinExistence type="predicted"/>
<comment type="caution">
    <text evidence="2">The sequence shown here is derived from an EMBL/GenBank/DDBJ whole genome shotgun (WGS) entry which is preliminary data.</text>
</comment>
<name>A0A0V0WDR3_TRIPS</name>